<dbReference type="HAMAP" id="MF_02225">
    <property type="entry name" value="CoaBC"/>
    <property type="match status" value="1"/>
</dbReference>
<comment type="pathway">
    <text evidence="3 4">Cofactor biosynthesis; coenzyme A biosynthesis; CoA from (R)-pantothenate: step 2/5.</text>
</comment>
<keyword evidence="3" id="KW-0460">Magnesium</keyword>
<feature type="domain" description="DNA/pantothenate metabolism flavoprotein C-terminal" evidence="6">
    <location>
        <begin position="185"/>
        <end position="397"/>
    </location>
</feature>
<dbReference type="EC" id="4.1.1.36" evidence="3"/>
<dbReference type="RefSeq" id="WP_066354154.1">
    <property type="nucleotide sequence ID" value="NZ_LOED01000025.1"/>
</dbReference>
<dbReference type="PATRIC" id="fig|520764.3.peg.1971"/>
<evidence type="ECO:0000256" key="3">
    <source>
        <dbReference type="HAMAP-Rule" id="MF_02225"/>
    </source>
</evidence>
<comment type="pathway">
    <text evidence="3 4">Cofactor biosynthesis; coenzyme A biosynthesis; CoA from (R)-pantothenate: step 3/5.</text>
</comment>
<dbReference type="PANTHER" id="PTHR14359">
    <property type="entry name" value="HOMO-OLIGOMERIC FLAVIN CONTAINING CYS DECARBOXYLASE FAMILY"/>
    <property type="match status" value="1"/>
</dbReference>
<keyword evidence="3" id="KW-0511">Multifunctional enzyme</keyword>
<feature type="binding site" evidence="3">
    <location>
        <begin position="307"/>
        <end position="310"/>
    </location>
    <ligand>
        <name>CTP</name>
        <dbReference type="ChEBI" id="CHEBI:37563"/>
    </ligand>
</feature>
<feature type="domain" description="Flavoprotein" evidence="5">
    <location>
        <begin position="7"/>
        <end position="175"/>
    </location>
</feature>
<dbReference type="InterPro" id="IPR003382">
    <property type="entry name" value="Flavoprotein"/>
</dbReference>
<feature type="binding site" evidence="3">
    <location>
        <position position="289"/>
    </location>
    <ligand>
        <name>CTP</name>
        <dbReference type="ChEBI" id="CHEBI:37563"/>
    </ligand>
</feature>
<dbReference type="InterPro" id="IPR035929">
    <property type="entry name" value="CoaB-like_sf"/>
</dbReference>
<dbReference type="AlphaFoldDB" id="A0A140L4T0"/>
<evidence type="ECO:0000259" key="6">
    <source>
        <dbReference type="Pfam" id="PF04127"/>
    </source>
</evidence>
<comment type="catalytic activity">
    <reaction evidence="3 4">
        <text>N-[(R)-4-phosphopantothenoyl]-L-cysteine + H(+) = (R)-4'-phosphopantetheine + CO2</text>
        <dbReference type="Rhea" id="RHEA:16793"/>
        <dbReference type="ChEBI" id="CHEBI:15378"/>
        <dbReference type="ChEBI" id="CHEBI:16526"/>
        <dbReference type="ChEBI" id="CHEBI:59458"/>
        <dbReference type="ChEBI" id="CHEBI:61723"/>
        <dbReference type="EC" id="4.1.1.36"/>
    </reaction>
</comment>
<evidence type="ECO:0000259" key="5">
    <source>
        <dbReference type="Pfam" id="PF02441"/>
    </source>
</evidence>
<dbReference type="Pfam" id="PF02441">
    <property type="entry name" value="Flavoprotein"/>
    <property type="match status" value="1"/>
</dbReference>
<comment type="cofactor">
    <cofactor evidence="3">
        <name>Mg(2+)</name>
        <dbReference type="ChEBI" id="CHEBI:18420"/>
    </cofactor>
</comment>
<sequence length="401" mass="44282">MLQDKFIVLGVTGSIAAYKAAELVRLLKKRGAEVQVVMTSSAKEFVTPLTFQVLSGNPVVTDMFEKPVRWEVEHVSLADRADLFVIAPATANVIAKMAAGIADDMLTASVLATRAKILVVPAMNVNMYLNPITQENISFLKEKGFYVMEPDEGFLACGYSGKGRFPEPEKILKVIERLAGVCGDLQNKKILITAGPTREPIDPVRFISNRSSGKMGYALAEAAVERGGEVILISGPTCLPQPSGLYKYIRVNTALEMRECVLEYFPWSDVVIKAAAVSDFRPKNYSEYKIKKKDSATAMTLELEKNPDILKELGEKKQKQLLVGFAAETDEIKENAMEKLNKKNLDLIVVNDVTAEGAGFEVDTNIVRIYYKDGSGEEIPKMTKKELAHVILDRVVKLLKN</sequence>
<dbReference type="GO" id="GO:0004632">
    <property type="term" value="F:phosphopantothenate--cysteine ligase activity"/>
    <property type="evidence" value="ECO:0007669"/>
    <property type="project" value="UniProtKB-UniRule"/>
</dbReference>
<feature type="binding site" evidence="3">
    <location>
        <position position="279"/>
    </location>
    <ligand>
        <name>CTP</name>
        <dbReference type="ChEBI" id="CHEBI:37563"/>
    </ligand>
</feature>
<comment type="function">
    <text evidence="3">Catalyzes two sequential steps in the biosynthesis of coenzyme A. In the first step cysteine is conjugated to 4'-phosphopantothenate to form 4-phosphopantothenoylcysteine. In the second step the latter compound is decarboxylated to form 4'-phosphopantotheine.</text>
</comment>
<keyword evidence="3" id="KW-0479">Metal-binding</keyword>
<protein>
    <recommendedName>
        <fullName evidence="3">Coenzyme A biosynthesis bifunctional protein CoaBC</fullName>
    </recommendedName>
    <alternativeName>
        <fullName evidence="3">DNA/pantothenate metabolism flavoprotein</fullName>
    </alternativeName>
    <alternativeName>
        <fullName evidence="3">Phosphopantothenoylcysteine synthetase/decarboxylase</fullName>
        <shortName evidence="3">PPCS-PPCDC</shortName>
    </alternativeName>
    <domain>
        <recommendedName>
            <fullName evidence="3">Phosphopantothenoylcysteine decarboxylase</fullName>
            <shortName evidence="3">PPC decarboxylase</shortName>
            <shortName evidence="3">PPC-DC</shortName>
            <ecNumber evidence="3">4.1.1.36</ecNumber>
        </recommendedName>
        <alternativeName>
            <fullName evidence="3">CoaC</fullName>
        </alternativeName>
    </domain>
    <domain>
        <recommendedName>
            <fullName evidence="3">Phosphopantothenate--cysteine ligase</fullName>
            <ecNumber evidence="3">6.3.2.5</ecNumber>
        </recommendedName>
        <alternativeName>
            <fullName evidence="3">CoaB</fullName>
        </alternativeName>
        <alternativeName>
            <fullName evidence="3">Phosphopantothenoylcysteine synthetase</fullName>
            <shortName evidence="3">PPC synthetase</shortName>
            <shortName evidence="3">PPC-S</shortName>
        </alternativeName>
    </domain>
</protein>
<feature type="region of interest" description="Phosphopantothenoylcysteine decarboxylase" evidence="3">
    <location>
        <begin position="1"/>
        <end position="189"/>
    </location>
</feature>
<dbReference type="FunCoup" id="A0A140L4T0">
    <property type="interactions" value="416"/>
</dbReference>
<dbReference type="SUPFAM" id="SSF102645">
    <property type="entry name" value="CoaB-like"/>
    <property type="match status" value="1"/>
</dbReference>
<dbReference type="PANTHER" id="PTHR14359:SF6">
    <property type="entry name" value="PHOSPHOPANTOTHENOYLCYSTEINE DECARBOXYLASE"/>
    <property type="match status" value="1"/>
</dbReference>
<feature type="binding site" evidence="3">
    <location>
        <position position="343"/>
    </location>
    <ligand>
        <name>CTP</name>
        <dbReference type="ChEBI" id="CHEBI:37563"/>
    </ligand>
</feature>
<dbReference type="InParanoid" id="A0A140L4T0"/>
<evidence type="ECO:0000256" key="1">
    <source>
        <dbReference type="ARBA" id="ARBA00022793"/>
    </source>
</evidence>
<proteinExistence type="inferred from homology"/>
<dbReference type="Gene3D" id="3.40.50.10300">
    <property type="entry name" value="CoaB-like"/>
    <property type="match status" value="1"/>
</dbReference>
<comment type="cofactor">
    <cofactor evidence="3">
        <name>FMN</name>
        <dbReference type="ChEBI" id="CHEBI:58210"/>
    </cofactor>
    <text evidence="3">Binds 1 FMN per subunit.</text>
</comment>
<dbReference type="SUPFAM" id="SSF52507">
    <property type="entry name" value="Homo-oligomeric flavin-containing Cys decarboxylases, HFCD"/>
    <property type="match status" value="1"/>
</dbReference>
<dbReference type="Gene3D" id="3.40.50.1950">
    <property type="entry name" value="Flavin prenyltransferase-like"/>
    <property type="match status" value="1"/>
</dbReference>
<comment type="catalytic activity">
    <reaction evidence="3 4">
        <text>(R)-4'-phosphopantothenate + L-cysteine + CTP = N-[(R)-4-phosphopantothenoyl]-L-cysteine + CMP + diphosphate + H(+)</text>
        <dbReference type="Rhea" id="RHEA:19397"/>
        <dbReference type="ChEBI" id="CHEBI:10986"/>
        <dbReference type="ChEBI" id="CHEBI:15378"/>
        <dbReference type="ChEBI" id="CHEBI:33019"/>
        <dbReference type="ChEBI" id="CHEBI:35235"/>
        <dbReference type="ChEBI" id="CHEBI:37563"/>
        <dbReference type="ChEBI" id="CHEBI:59458"/>
        <dbReference type="ChEBI" id="CHEBI:60377"/>
        <dbReference type="EC" id="6.3.2.5"/>
    </reaction>
</comment>
<dbReference type="UniPathway" id="UPA00241">
    <property type="reaction ID" value="UER00353"/>
</dbReference>
<dbReference type="STRING" id="520764.AN618_18330"/>
<comment type="function">
    <text evidence="4">Catalyzes two steps in the biosynthesis of coenzyme A. In the first step cysteine is conjugated to 4'-phosphopantothenate to form 4-phosphopantothenoylcysteine, in the latter compound is decarboxylated to form 4'-phosphopantotheine.</text>
</comment>
<dbReference type="GO" id="GO:0015941">
    <property type="term" value="P:pantothenate catabolic process"/>
    <property type="evidence" value="ECO:0007669"/>
    <property type="project" value="InterPro"/>
</dbReference>
<comment type="similarity">
    <text evidence="3 4">In the C-terminal section; belongs to the PPC synthetase family.</text>
</comment>
<feature type="binding site" evidence="3">
    <location>
        <position position="325"/>
    </location>
    <ligand>
        <name>CTP</name>
        <dbReference type="ChEBI" id="CHEBI:37563"/>
    </ligand>
</feature>
<keyword evidence="3 4" id="KW-0288">FMN</keyword>
<organism evidence="7 8">
    <name type="scientific">Fervidicola ferrireducens</name>
    <dbReference type="NCBI Taxonomy" id="520764"/>
    <lineage>
        <taxon>Bacteria</taxon>
        <taxon>Bacillati</taxon>
        <taxon>Bacillota</taxon>
        <taxon>Clostridia</taxon>
        <taxon>Thermosediminibacterales</taxon>
        <taxon>Thermosediminibacteraceae</taxon>
        <taxon>Fervidicola</taxon>
    </lineage>
</organism>
<keyword evidence="3 4" id="KW-0285">Flavoprotein</keyword>
<dbReference type="EMBL" id="LOED01000025">
    <property type="protein sequence ID" value="KXG75555.1"/>
    <property type="molecule type" value="Genomic_DNA"/>
</dbReference>
<dbReference type="GO" id="GO:0004633">
    <property type="term" value="F:phosphopantothenoylcysteine decarboxylase activity"/>
    <property type="evidence" value="ECO:0007669"/>
    <property type="project" value="UniProtKB-UniRule"/>
</dbReference>
<dbReference type="NCBIfam" id="TIGR00521">
    <property type="entry name" value="coaBC_dfp"/>
    <property type="match status" value="1"/>
</dbReference>
<keyword evidence="8" id="KW-1185">Reference proteome</keyword>
<dbReference type="GO" id="GO:0015937">
    <property type="term" value="P:coenzyme A biosynthetic process"/>
    <property type="evidence" value="ECO:0007669"/>
    <property type="project" value="UniProtKB-UniRule"/>
</dbReference>
<dbReference type="OrthoDB" id="9802554at2"/>
<keyword evidence="3 4" id="KW-0436">Ligase</keyword>
<dbReference type="Pfam" id="PF04127">
    <property type="entry name" value="DFP"/>
    <property type="match status" value="1"/>
</dbReference>
<dbReference type="Proteomes" id="UP000070427">
    <property type="component" value="Unassembled WGS sequence"/>
</dbReference>
<evidence type="ECO:0000313" key="8">
    <source>
        <dbReference type="Proteomes" id="UP000070427"/>
    </source>
</evidence>
<dbReference type="EC" id="6.3.2.5" evidence="3"/>
<keyword evidence="1 3" id="KW-0210">Decarboxylase</keyword>
<evidence type="ECO:0000256" key="4">
    <source>
        <dbReference type="RuleBase" id="RU364078"/>
    </source>
</evidence>
<reference evidence="7 8" key="1">
    <citation type="submission" date="2015-12" db="EMBL/GenBank/DDBJ databases">
        <title>Draft genome sequnece of Fervidicola ferrireducens strain Y170.</title>
        <authorList>
            <person name="Patel B.K."/>
        </authorList>
    </citation>
    <scope>NUCLEOTIDE SEQUENCE [LARGE SCALE GENOMIC DNA]</scope>
    <source>
        <strain evidence="7 8">Y170</strain>
    </source>
</reference>
<dbReference type="InterPro" id="IPR036551">
    <property type="entry name" value="Flavin_trans-like"/>
</dbReference>
<evidence type="ECO:0000313" key="7">
    <source>
        <dbReference type="EMBL" id="KXG75555.1"/>
    </source>
</evidence>
<feature type="binding site" evidence="3">
    <location>
        <position position="339"/>
    </location>
    <ligand>
        <name>CTP</name>
        <dbReference type="ChEBI" id="CHEBI:37563"/>
    </ligand>
</feature>
<comment type="caution">
    <text evidence="3">Lacks conserved residue(s) required for the propagation of feature annotation.</text>
</comment>
<accession>A0A140L4T0</accession>
<dbReference type="GO" id="GO:0010181">
    <property type="term" value="F:FMN binding"/>
    <property type="evidence" value="ECO:0007669"/>
    <property type="project" value="UniProtKB-UniRule"/>
</dbReference>
<evidence type="ECO:0000256" key="2">
    <source>
        <dbReference type="ARBA" id="ARBA00023239"/>
    </source>
</evidence>
<comment type="caution">
    <text evidence="7">The sequence shown here is derived from an EMBL/GenBank/DDBJ whole genome shotgun (WGS) entry which is preliminary data.</text>
</comment>
<feature type="active site" description="Proton donor" evidence="3">
    <location>
        <position position="157"/>
    </location>
</feature>
<dbReference type="GO" id="GO:0071513">
    <property type="term" value="C:phosphopantothenoylcysteine decarboxylase complex"/>
    <property type="evidence" value="ECO:0007669"/>
    <property type="project" value="TreeGrafter"/>
</dbReference>
<dbReference type="InterPro" id="IPR007085">
    <property type="entry name" value="DNA/pantothenate-metab_flavo_C"/>
</dbReference>
<comment type="similarity">
    <text evidence="3 4">In the N-terminal section; belongs to the HFCD (homo-oligomeric flavin containing Cys decarboxylase) superfamily.</text>
</comment>
<gene>
    <name evidence="3 7" type="primary">coaBC</name>
    <name evidence="7" type="ORF">AN618_18330</name>
</gene>
<feature type="region of interest" description="Phosphopantothenate--cysteine ligase" evidence="3">
    <location>
        <begin position="190"/>
        <end position="401"/>
    </location>
</feature>
<dbReference type="InterPro" id="IPR005252">
    <property type="entry name" value="CoaBC"/>
</dbReference>
<dbReference type="GO" id="GO:0046872">
    <property type="term" value="F:metal ion binding"/>
    <property type="evidence" value="ECO:0007669"/>
    <property type="project" value="UniProtKB-KW"/>
</dbReference>
<name>A0A140L4T0_9FIRM</name>
<keyword evidence="2 3" id="KW-0456">Lyase</keyword>